<keyword evidence="2" id="KW-1185">Reference proteome</keyword>
<proteinExistence type="predicted"/>
<evidence type="ECO:0000313" key="2">
    <source>
        <dbReference type="Proteomes" id="UP000004221"/>
    </source>
</evidence>
<accession>I4ELD3</accession>
<dbReference type="AlphaFoldDB" id="I4ELD3"/>
<evidence type="ECO:0000313" key="1">
    <source>
        <dbReference type="EMBL" id="CCF85495.1"/>
    </source>
</evidence>
<comment type="caution">
    <text evidence="1">The sequence shown here is derived from an EMBL/GenBank/DDBJ whole genome shotgun (WGS) entry which is preliminary data.</text>
</comment>
<protein>
    <submittedName>
        <fullName evidence="1">Uncharacterized protein</fullName>
    </submittedName>
</protein>
<reference evidence="1 2" key="1">
    <citation type="journal article" date="2012" name="ISME J.">
        <title>Nitrification expanded: discovery, physiology and genomics of a nitrite-oxidizing bacterium from the phylum Chloroflexi.</title>
        <authorList>
            <person name="Sorokin D.Y."/>
            <person name="Lucker S."/>
            <person name="Vejmelkova D."/>
            <person name="Kostrikina N.A."/>
            <person name="Kleerebezem R."/>
            <person name="Rijpstra W.I."/>
            <person name="Damste J.S."/>
            <person name="Le Paslier D."/>
            <person name="Muyzer G."/>
            <person name="Wagner M."/>
            <person name="van Loosdrecht M.C."/>
            <person name="Daims H."/>
        </authorList>
    </citation>
    <scope>NUCLEOTIDE SEQUENCE [LARGE SCALE GENOMIC DNA]</scope>
    <source>
        <strain evidence="2">none</strain>
    </source>
</reference>
<sequence>MAGKAALSNSKAAPIPNPKLISDRAVRIQAIRVRSAASRVRSLASSVDVSGPARVSSIITASPSLGTFLRNYDQHHRDCSTVAAQQRAHDAHGTVDMREEGFVARARGVQLSFPIRRLGKAVVGVLAMIGETYLACSNLFSSVRPARTVIRLFGSG</sequence>
<dbReference type="Proteomes" id="UP000004221">
    <property type="component" value="Unassembled WGS sequence"/>
</dbReference>
<organism evidence="1 2">
    <name type="scientific">Nitrolancea hollandica Lb</name>
    <dbReference type="NCBI Taxonomy" id="1129897"/>
    <lineage>
        <taxon>Bacteria</taxon>
        <taxon>Pseudomonadati</taxon>
        <taxon>Thermomicrobiota</taxon>
        <taxon>Thermomicrobia</taxon>
        <taxon>Sphaerobacterales</taxon>
        <taxon>Sphaerobacterineae</taxon>
        <taxon>Sphaerobacteraceae</taxon>
        <taxon>Nitrolancea</taxon>
    </lineage>
</organism>
<dbReference type="EMBL" id="CAGS01000446">
    <property type="protein sequence ID" value="CCF85495.1"/>
    <property type="molecule type" value="Genomic_DNA"/>
</dbReference>
<gene>
    <name evidence="1" type="ORF">NITHO_500030</name>
</gene>
<name>I4ELD3_9BACT</name>